<proteinExistence type="inferred from homology"/>
<evidence type="ECO:0000259" key="8">
    <source>
        <dbReference type="PROSITE" id="PS51194"/>
    </source>
</evidence>
<evidence type="ECO:0000256" key="2">
    <source>
        <dbReference type="ARBA" id="ARBA00022801"/>
    </source>
</evidence>
<keyword evidence="4" id="KW-0067">ATP-binding</keyword>
<evidence type="ECO:0000313" key="10">
    <source>
        <dbReference type="Proteomes" id="UP000186705"/>
    </source>
</evidence>
<comment type="caution">
    <text evidence="9">The sequence shown here is derived from an EMBL/GenBank/DDBJ whole genome shotgun (WGS) entry which is preliminary data.</text>
</comment>
<dbReference type="CDD" id="cd18787">
    <property type="entry name" value="SF2_C_DEAD"/>
    <property type="match status" value="1"/>
</dbReference>
<evidence type="ECO:0000256" key="5">
    <source>
        <dbReference type="ARBA" id="ARBA00038437"/>
    </source>
</evidence>
<dbReference type="InterPro" id="IPR011545">
    <property type="entry name" value="DEAD/DEAH_box_helicase_dom"/>
</dbReference>
<organism evidence="9 10">
    <name type="scientific">Dubosiella newyorkensis</name>
    <dbReference type="NCBI Taxonomy" id="1862672"/>
    <lineage>
        <taxon>Bacteria</taxon>
        <taxon>Bacillati</taxon>
        <taxon>Bacillota</taxon>
        <taxon>Erysipelotrichia</taxon>
        <taxon>Erysipelotrichales</taxon>
        <taxon>Erysipelotrichaceae</taxon>
        <taxon>Dubosiella</taxon>
    </lineage>
</organism>
<evidence type="ECO:0000256" key="6">
    <source>
        <dbReference type="SAM" id="MobiDB-lite"/>
    </source>
</evidence>
<evidence type="ECO:0000256" key="1">
    <source>
        <dbReference type="ARBA" id="ARBA00022741"/>
    </source>
</evidence>
<keyword evidence="3 9" id="KW-0347">Helicase</keyword>
<dbReference type="GeneID" id="78275586"/>
<dbReference type="CDD" id="cd00268">
    <property type="entry name" value="DEADc"/>
    <property type="match status" value="1"/>
</dbReference>
<evidence type="ECO:0000259" key="7">
    <source>
        <dbReference type="PROSITE" id="PS51192"/>
    </source>
</evidence>
<dbReference type="InterPro" id="IPR027417">
    <property type="entry name" value="P-loop_NTPase"/>
</dbReference>
<dbReference type="InterPro" id="IPR050079">
    <property type="entry name" value="DEAD_box_RNA_helicase"/>
</dbReference>
<dbReference type="RefSeq" id="WP_076341455.1">
    <property type="nucleotide sequence ID" value="NZ_CAPDDE010000088.1"/>
</dbReference>
<dbReference type="PANTHER" id="PTHR47959">
    <property type="entry name" value="ATP-DEPENDENT RNA HELICASE RHLE-RELATED"/>
    <property type="match status" value="1"/>
</dbReference>
<dbReference type="GO" id="GO:0016787">
    <property type="term" value="F:hydrolase activity"/>
    <property type="evidence" value="ECO:0007669"/>
    <property type="project" value="UniProtKB-KW"/>
</dbReference>
<dbReference type="SMART" id="SM00490">
    <property type="entry name" value="HELICc"/>
    <property type="match status" value="1"/>
</dbReference>
<feature type="region of interest" description="Disordered" evidence="6">
    <location>
        <begin position="388"/>
        <end position="439"/>
    </location>
</feature>
<dbReference type="InterPro" id="IPR044742">
    <property type="entry name" value="DEAD/DEAH_RhlB"/>
</dbReference>
<dbReference type="PROSITE" id="PS51192">
    <property type="entry name" value="HELICASE_ATP_BIND_1"/>
    <property type="match status" value="1"/>
</dbReference>
<dbReference type="InterPro" id="IPR001650">
    <property type="entry name" value="Helicase_C-like"/>
</dbReference>
<feature type="compositionally biased region" description="Basic residues" evidence="6">
    <location>
        <begin position="422"/>
        <end position="439"/>
    </location>
</feature>
<dbReference type="GO" id="GO:0005829">
    <property type="term" value="C:cytosol"/>
    <property type="evidence" value="ECO:0007669"/>
    <property type="project" value="TreeGrafter"/>
</dbReference>
<dbReference type="GO" id="GO:0003724">
    <property type="term" value="F:RNA helicase activity"/>
    <property type="evidence" value="ECO:0007669"/>
    <property type="project" value="TreeGrafter"/>
</dbReference>
<dbReference type="GO" id="GO:0003676">
    <property type="term" value="F:nucleic acid binding"/>
    <property type="evidence" value="ECO:0007669"/>
    <property type="project" value="InterPro"/>
</dbReference>
<gene>
    <name evidence="9" type="ORF">BO225_06470</name>
</gene>
<dbReference type="InterPro" id="IPR014001">
    <property type="entry name" value="Helicase_ATP-bd"/>
</dbReference>
<keyword evidence="10" id="KW-1185">Reference proteome</keyword>
<accession>A0A1U7NMI6</accession>
<evidence type="ECO:0000256" key="4">
    <source>
        <dbReference type="ARBA" id="ARBA00022840"/>
    </source>
</evidence>
<reference evidence="9 10" key="1">
    <citation type="submission" date="2016-11" db="EMBL/GenBank/DDBJ databases">
        <title>Description of two novel members of the family Erysipelotrichaceae: Ileibacterium lipovorans gen. nov., sp. nov. and Dubosiella newyorkensis, gen. nov., sp. nov.</title>
        <authorList>
            <person name="Cox L.M."/>
            <person name="Sohn J."/>
            <person name="Tyrrell K.L."/>
            <person name="Citron D.M."/>
            <person name="Lawson P.A."/>
            <person name="Patel N.B."/>
            <person name="Iizumi T."/>
            <person name="Perez-Perez G.I."/>
            <person name="Goldstein E.J."/>
            <person name="Blaser M.J."/>
        </authorList>
    </citation>
    <scope>NUCLEOTIDE SEQUENCE [LARGE SCALE GENOMIC DNA]</scope>
    <source>
        <strain evidence="9 10">NYU-BL-A4</strain>
    </source>
</reference>
<feature type="domain" description="Helicase C-terminal" evidence="8">
    <location>
        <begin position="218"/>
        <end position="363"/>
    </location>
</feature>
<protein>
    <submittedName>
        <fullName evidence="9">DEAD/DEAH box helicase</fullName>
    </submittedName>
</protein>
<comment type="similarity">
    <text evidence="5">Belongs to the DEAD box helicase family.</text>
</comment>
<dbReference type="PROSITE" id="PS51194">
    <property type="entry name" value="HELICASE_CTER"/>
    <property type="match status" value="1"/>
</dbReference>
<feature type="compositionally biased region" description="Basic residues" evidence="6">
    <location>
        <begin position="388"/>
        <end position="399"/>
    </location>
</feature>
<dbReference type="EMBL" id="MPKA01000065">
    <property type="protein sequence ID" value="OLU46407.1"/>
    <property type="molecule type" value="Genomic_DNA"/>
</dbReference>
<evidence type="ECO:0000256" key="3">
    <source>
        <dbReference type="ARBA" id="ARBA00022806"/>
    </source>
</evidence>
<dbReference type="Proteomes" id="UP000186705">
    <property type="component" value="Unassembled WGS sequence"/>
</dbReference>
<dbReference type="OrthoDB" id="9805696at2"/>
<evidence type="ECO:0000313" key="9">
    <source>
        <dbReference type="EMBL" id="OLU46407.1"/>
    </source>
</evidence>
<dbReference type="AlphaFoldDB" id="A0A1U7NMI6"/>
<dbReference type="SUPFAM" id="SSF52540">
    <property type="entry name" value="P-loop containing nucleoside triphosphate hydrolases"/>
    <property type="match status" value="1"/>
</dbReference>
<sequence>MSKLQEIMEFEHFKTLTPIQEAMLKRTNKNRDFIGISSTGSGKSHAFFIPILEMVDPDLDEVQAVISAPTRELAYQLYERFKGLAGHFGVRMKLVTGGMDKNIGTLTPQIVIGTPGRMKDLFLDEKNLRLDTAKIVVIDEADMTMEFGFLEDLDQILSKMDENVQIDVFSATIPENLEPFLKKYLHDPEIVRIDKDEKYQSDVKNYLVPCKHMSYEEKLLQVLPAINPYVCLIFCNTTEEASQTAKRMREEGYDLVELHSGLESRQRAQAIRQIQSQKKSYIVASDIASRGIDLEGITHVISCGFPKDLKFFVHRAGRTGRAGRDGLCIALYKPTDVRTVEALIRQGIEFEHKDVRRNEWIALKPLDQKQPRKKDPLEKEIAQIVKKKSKKVKPNYKKRQREEIDRLRRKKKREIIQNDIKRQKKERAKMKQRAKREQQ</sequence>
<dbReference type="Pfam" id="PF00270">
    <property type="entry name" value="DEAD"/>
    <property type="match status" value="1"/>
</dbReference>
<name>A0A1U7NMI6_9FIRM</name>
<dbReference type="Gene3D" id="3.40.50.300">
    <property type="entry name" value="P-loop containing nucleotide triphosphate hydrolases"/>
    <property type="match status" value="2"/>
</dbReference>
<keyword evidence="1" id="KW-0547">Nucleotide-binding</keyword>
<dbReference type="GO" id="GO:0005524">
    <property type="term" value="F:ATP binding"/>
    <property type="evidence" value="ECO:0007669"/>
    <property type="project" value="UniProtKB-KW"/>
</dbReference>
<dbReference type="STRING" id="1862672.BO225_06470"/>
<dbReference type="Pfam" id="PF00271">
    <property type="entry name" value="Helicase_C"/>
    <property type="match status" value="1"/>
</dbReference>
<dbReference type="SMART" id="SM00487">
    <property type="entry name" value="DEXDc"/>
    <property type="match status" value="1"/>
</dbReference>
<feature type="domain" description="Helicase ATP-binding" evidence="7">
    <location>
        <begin position="24"/>
        <end position="191"/>
    </location>
</feature>
<keyword evidence="2" id="KW-0378">Hydrolase</keyword>
<dbReference type="PANTHER" id="PTHR47959:SF1">
    <property type="entry name" value="ATP-DEPENDENT RNA HELICASE DBPA"/>
    <property type="match status" value="1"/>
</dbReference>